<dbReference type="Gene3D" id="3.40.50.720">
    <property type="entry name" value="NAD(P)-binding Rossmann-like Domain"/>
    <property type="match status" value="1"/>
</dbReference>
<sequence>MNMEEIIESYVCRPCKVAVIGASQKQDRPVFGVMEYLKGQNFDLYPVNPSIAGEEVLGFLCYSSLSEVPENVDVVCLFVSPRHQEPILEEIRKLPYKPVVWMQPGAENDEAERKLTEEGYTVVKGACIMMTHQVYCAGD</sequence>
<dbReference type="KEGG" id="tli:Tlie_0516"/>
<accession>G7V815</accession>
<dbReference type="SMART" id="SM00881">
    <property type="entry name" value="CoA_binding"/>
    <property type="match status" value="1"/>
</dbReference>
<dbReference type="HOGENOM" id="CLU_112567_1_2_0"/>
<reference evidence="2 3" key="2">
    <citation type="journal article" date="2012" name="Stand. Genomic Sci.">
        <title>Genome sequence of the moderately thermophilic, amino-acid-degrading and sulfur-reducing bacterium Thermovirga lienii type strain (Cas60314(T)).</title>
        <authorList>
            <person name="Goker M."/>
            <person name="Saunders E."/>
            <person name="Lapidus A."/>
            <person name="Nolan M."/>
            <person name="Lucas S."/>
            <person name="Hammon N."/>
            <person name="Deshpande S."/>
            <person name="Cheng J.F."/>
            <person name="Han C."/>
            <person name="Tapia R."/>
            <person name="Goodwin L.A."/>
            <person name="Pitluck S."/>
            <person name="Liolios K."/>
            <person name="Mavromatis K."/>
            <person name="Pagani I."/>
            <person name="Ivanova N."/>
            <person name="Mikhailova N."/>
            <person name="Pati A."/>
            <person name="Chen A."/>
            <person name="Palaniappan K."/>
            <person name="Land M."/>
            <person name="Chang Y.J."/>
            <person name="Jeffries C.D."/>
            <person name="Brambilla E.M."/>
            <person name="Rohde M."/>
            <person name="Spring S."/>
            <person name="Detter J.C."/>
            <person name="Woyke T."/>
            <person name="Bristow J."/>
            <person name="Eisen J.A."/>
            <person name="Markowitz V."/>
            <person name="Hugenholtz P."/>
            <person name="Kyrpides N.C."/>
            <person name="Klenk H.P."/>
        </authorList>
    </citation>
    <scope>NUCLEOTIDE SEQUENCE [LARGE SCALE GENOMIC DNA]</scope>
    <source>
        <strain evidence="3">ATCC BAA-1197 / DSM 17291 / Cas60314</strain>
    </source>
</reference>
<gene>
    <name evidence="2" type="ordered locus">Tlie_0516</name>
</gene>
<dbReference type="PANTHER" id="PTHR33303">
    <property type="entry name" value="CYTOPLASMIC PROTEIN-RELATED"/>
    <property type="match status" value="1"/>
</dbReference>
<dbReference type="InterPro" id="IPR003781">
    <property type="entry name" value="CoA-bd"/>
</dbReference>
<evidence type="ECO:0000259" key="1">
    <source>
        <dbReference type="SMART" id="SM00881"/>
    </source>
</evidence>
<evidence type="ECO:0000313" key="3">
    <source>
        <dbReference type="Proteomes" id="UP000005868"/>
    </source>
</evidence>
<keyword evidence="3" id="KW-1185">Reference proteome</keyword>
<dbReference type="PANTHER" id="PTHR33303:SF2">
    <property type="entry name" value="COA-BINDING DOMAIN-CONTAINING PROTEIN"/>
    <property type="match status" value="1"/>
</dbReference>
<organism evidence="2 3">
    <name type="scientific">Thermovirga lienii (strain ATCC BAA-1197 / DSM 17291 / Cas60314)</name>
    <dbReference type="NCBI Taxonomy" id="580340"/>
    <lineage>
        <taxon>Bacteria</taxon>
        <taxon>Thermotogati</taxon>
        <taxon>Synergistota</taxon>
        <taxon>Synergistia</taxon>
        <taxon>Synergistales</taxon>
        <taxon>Thermovirgaceae</taxon>
        <taxon>Thermovirga</taxon>
    </lineage>
</organism>
<dbReference type="AlphaFoldDB" id="G7V815"/>
<name>G7V815_THELD</name>
<dbReference type="Pfam" id="PF13380">
    <property type="entry name" value="CoA_binding_2"/>
    <property type="match status" value="1"/>
</dbReference>
<dbReference type="eggNOG" id="COG1832">
    <property type="taxonomic scope" value="Bacteria"/>
</dbReference>
<dbReference type="OrthoDB" id="9804695at2"/>
<reference evidence="3" key="1">
    <citation type="submission" date="2011-10" db="EMBL/GenBank/DDBJ databases">
        <title>The complete genome of chromosome of Thermovirga lienii DSM 17291.</title>
        <authorList>
            <consortium name="US DOE Joint Genome Institute (JGI-PGF)"/>
            <person name="Lucas S."/>
            <person name="Copeland A."/>
            <person name="Lapidus A."/>
            <person name="Glavina del Rio T."/>
            <person name="Dalin E."/>
            <person name="Tice H."/>
            <person name="Bruce D."/>
            <person name="Goodwin L."/>
            <person name="Pitluck S."/>
            <person name="Peters L."/>
            <person name="Mikhailova N."/>
            <person name="Saunders E."/>
            <person name="Kyrpides N."/>
            <person name="Mavromatis K."/>
            <person name="Ivanova N."/>
            <person name="Last F.I."/>
            <person name="Brettin T."/>
            <person name="Detter J.C."/>
            <person name="Han C."/>
            <person name="Larimer F."/>
            <person name="Land M."/>
            <person name="Hauser L."/>
            <person name="Markowitz V."/>
            <person name="Cheng J.-F."/>
            <person name="Hugenholtz P."/>
            <person name="Woyke T."/>
            <person name="Wu D."/>
            <person name="Spring S."/>
            <person name="Schroeder M."/>
            <person name="Brambilla E.-M."/>
            <person name="Klenk H.-P."/>
            <person name="Eisen J.A."/>
        </authorList>
    </citation>
    <scope>NUCLEOTIDE SEQUENCE [LARGE SCALE GENOMIC DNA]</scope>
    <source>
        <strain evidence="3">ATCC BAA-1197 / DSM 17291 / Cas60314</strain>
    </source>
</reference>
<dbReference type="EMBL" id="CP003096">
    <property type="protein sequence ID" value="AER66251.1"/>
    <property type="molecule type" value="Genomic_DNA"/>
</dbReference>
<dbReference type="STRING" id="580340.Tlie_0516"/>
<dbReference type="InterPro" id="IPR036291">
    <property type="entry name" value="NAD(P)-bd_dom_sf"/>
</dbReference>
<evidence type="ECO:0000313" key="2">
    <source>
        <dbReference type="EMBL" id="AER66251.1"/>
    </source>
</evidence>
<dbReference type="Proteomes" id="UP000005868">
    <property type="component" value="Chromosome"/>
</dbReference>
<dbReference type="SUPFAM" id="SSF51735">
    <property type="entry name" value="NAD(P)-binding Rossmann-fold domains"/>
    <property type="match status" value="1"/>
</dbReference>
<feature type="domain" description="CoA-binding" evidence="1">
    <location>
        <begin position="11"/>
        <end position="106"/>
    </location>
</feature>
<proteinExistence type="predicted"/>
<protein>
    <submittedName>
        <fullName evidence="2">CoA-binding domain protein</fullName>
    </submittedName>
</protein>